<protein>
    <submittedName>
        <fullName evidence="1">Uncharacterized protein</fullName>
    </submittedName>
</protein>
<evidence type="ECO:0000313" key="2">
    <source>
        <dbReference type="Proteomes" id="UP000186817"/>
    </source>
</evidence>
<gene>
    <name evidence="1" type="ORF">AK812_SmicGene15686</name>
</gene>
<sequence>MPPHSQDAFALLASSSNRRHAASWGLVWRCFSDAGTRRKLVAGTPSRAIGDDTTLHWRPTAKTPSMQNRLQDLRLFGKAAGFVLAGLLMAAARLLQNSIGTGCGHGGQKVLSKDIPPSGRFFTAVLRMMKFIAAN</sequence>
<organism evidence="1 2">
    <name type="scientific">Symbiodinium microadriaticum</name>
    <name type="common">Dinoflagellate</name>
    <name type="synonym">Zooxanthella microadriatica</name>
    <dbReference type="NCBI Taxonomy" id="2951"/>
    <lineage>
        <taxon>Eukaryota</taxon>
        <taxon>Sar</taxon>
        <taxon>Alveolata</taxon>
        <taxon>Dinophyceae</taxon>
        <taxon>Suessiales</taxon>
        <taxon>Symbiodiniaceae</taxon>
        <taxon>Symbiodinium</taxon>
    </lineage>
</organism>
<name>A0A1Q9E294_SYMMI</name>
<reference evidence="1 2" key="1">
    <citation type="submission" date="2016-02" db="EMBL/GenBank/DDBJ databases">
        <title>Genome analysis of coral dinoflagellate symbionts highlights evolutionary adaptations to a symbiotic lifestyle.</title>
        <authorList>
            <person name="Aranda M."/>
            <person name="Li Y."/>
            <person name="Liew Y.J."/>
            <person name="Baumgarten S."/>
            <person name="Simakov O."/>
            <person name="Wilson M."/>
            <person name="Piel J."/>
            <person name="Ashoor H."/>
            <person name="Bougouffa S."/>
            <person name="Bajic V.B."/>
            <person name="Ryu T."/>
            <person name="Ravasi T."/>
            <person name="Bayer T."/>
            <person name="Micklem G."/>
            <person name="Kim H."/>
            <person name="Bhak J."/>
            <person name="Lajeunesse T.C."/>
            <person name="Voolstra C.R."/>
        </authorList>
    </citation>
    <scope>NUCLEOTIDE SEQUENCE [LARGE SCALE GENOMIC DNA]</scope>
    <source>
        <strain evidence="1 2">CCMP2467</strain>
    </source>
</reference>
<dbReference type="OrthoDB" id="10281767at2759"/>
<proteinExistence type="predicted"/>
<dbReference type="EMBL" id="LSRX01000288">
    <property type="protein sequence ID" value="OLQ01546.1"/>
    <property type="molecule type" value="Genomic_DNA"/>
</dbReference>
<dbReference type="AlphaFoldDB" id="A0A1Q9E294"/>
<comment type="caution">
    <text evidence="1">The sequence shown here is derived from an EMBL/GenBank/DDBJ whole genome shotgun (WGS) entry which is preliminary data.</text>
</comment>
<keyword evidence="2" id="KW-1185">Reference proteome</keyword>
<dbReference type="Proteomes" id="UP000186817">
    <property type="component" value="Unassembled WGS sequence"/>
</dbReference>
<accession>A0A1Q9E294</accession>
<evidence type="ECO:0000313" key="1">
    <source>
        <dbReference type="EMBL" id="OLQ01546.1"/>
    </source>
</evidence>